<evidence type="ECO:0000256" key="7">
    <source>
        <dbReference type="ARBA" id="ARBA00023136"/>
    </source>
</evidence>
<reference evidence="9 10" key="1">
    <citation type="submission" date="2020-08" db="EMBL/GenBank/DDBJ databases">
        <title>Genomic Encyclopedia of Type Strains, Phase IV (KMG-IV): sequencing the most valuable type-strain genomes for metagenomic binning, comparative biology and taxonomic classification.</title>
        <authorList>
            <person name="Goeker M."/>
        </authorList>
    </citation>
    <scope>NUCLEOTIDE SEQUENCE [LARGE SCALE GENOMIC DNA]</scope>
    <source>
        <strain evidence="9 10">DSM 22071</strain>
    </source>
</reference>
<sequence>MPSLPYIYFFCLIALLGEWDSILLGLLLGLIMDSMAATVTGFHMLTYATTAYLVVAFRQRQIWCQKYELAVLLMICVALQGLMQVYLINAANLPVSALSPAMEYRIFFQIFLETFFAGALFWVFRTPVQALHTKLDSLYERRNTRRKRRPSWREDDIQW</sequence>
<evidence type="ECO:0000256" key="1">
    <source>
        <dbReference type="ARBA" id="ARBA00004651"/>
    </source>
</evidence>
<dbReference type="InterPro" id="IPR007227">
    <property type="entry name" value="Cell_shape_determining_MreD"/>
</dbReference>
<dbReference type="GO" id="GO:0008360">
    <property type="term" value="P:regulation of cell shape"/>
    <property type="evidence" value="ECO:0007669"/>
    <property type="project" value="UniProtKB-KW"/>
</dbReference>
<keyword evidence="7 8" id="KW-0472">Membrane</keyword>
<comment type="subcellular location">
    <subcellularLocation>
        <location evidence="1">Cell membrane</location>
        <topology evidence="1">Multi-pass membrane protein</topology>
    </subcellularLocation>
</comment>
<evidence type="ECO:0000256" key="5">
    <source>
        <dbReference type="ARBA" id="ARBA00022960"/>
    </source>
</evidence>
<feature type="transmembrane region" description="Helical" evidence="8">
    <location>
        <begin position="37"/>
        <end position="57"/>
    </location>
</feature>
<organism evidence="9 10">
    <name type="scientific">Desulfurispira natronophila</name>
    <dbReference type="NCBI Taxonomy" id="682562"/>
    <lineage>
        <taxon>Bacteria</taxon>
        <taxon>Pseudomonadati</taxon>
        <taxon>Chrysiogenota</taxon>
        <taxon>Chrysiogenia</taxon>
        <taxon>Chrysiogenales</taxon>
        <taxon>Chrysiogenaceae</taxon>
        <taxon>Desulfurispira</taxon>
    </lineage>
</organism>
<dbReference type="NCBIfam" id="TIGR03426">
    <property type="entry name" value="shape_MreD"/>
    <property type="match status" value="1"/>
</dbReference>
<evidence type="ECO:0000256" key="2">
    <source>
        <dbReference type="ARBA" id="ARBA00007776"/>
    </source>
</evidence>
<feature type="transmembrane region" description="Helical" evidence="8">
    <location>
        <begin position="69"/>
        <end position="86"/>
    </location>
</feature>
<comment type="caution">
    <text evidence="9">The sequence shown here is derived from an EMBL/GenBank/DDBJ whole genome shotgun (WGS) entry which is preliminary data.</text>
</comment>
<feature type="transmembrane region" description="Helical" evidence="8">
    <location>
        <begin position="106"/>
        <end position="124"/>
    </location>
</feature>
<keyword evidence="6 8" id="KW-1133">Transmembrane helix</keyword>
<evidence type="ECO:0000313" key="10">
    <source>
        <dbReference type="Proteomes" id="UP000528322"/>
    </source>
</evidence>
<keyword evidence="3" id="KW-1003">Cell membrane</keyword>
<proteinExistence type="inferred from homology"/>
<gene>
    <name evidence="9" type="ORF">HNR37_000757</name>
</gene>
<dbReference type="EMBL" id="JACHID010000003">
    <property type="protein sequence ID" value="MBB5021448.1"/>
    <property type="molecule type" value="Genomic_DNA"/>
</dbReference>
<evidence type="ECO:0000256" key="6">
    <source>
        <dbReference type="ARBA" id="ARBA00022989"/>
    </source>
</evidence>
<protein>
    <submittedName>
        <fullName evidence="9">Rod shape-determining protein MreD</fullName>
    </submittedName>
</protein>
<name>A0A7W7Y3K8_9BACT</name>
<comment type="similarity">
    <text evidence="2">Belongs to the MreD family.</text>
</comment>
<dbReference type="AlphaFoldDB" id="A0A7W7Y3K8"/>
<feature type="transmembrane region" description="Helical" evidence="8">
    <location>
        <begin position="7"/>
        <end position="31"/>
    </location>
</feature>
<dbReference type="GO" id="GO:0005886">
    <property type="term" value="C:plasma membrane"/>
    <property type="evidence" value="ECO:0007669"/>
    <property type="project" value="UniProtKB-SubCell"/>
</dbReference>
<accession>A0A7W7Y3K8</accession>
<dbReference type="Proteomes" id="UP000528322">
    <property type="component" value="Unassembled WGS sequence"/>
</dbReference>
<dbReference type="Pfam" id="PF04093">
    <property type="entry name" value="MreD"/>
    <property type="match status" value="1"/>
</dbReference>
<evidence type="ECO:0000313" key="9">
    <source>
        <dbReference type="EMBL" id="MBB5021448.1"/>
    </source>
</evidence>
<evidence type="ECO:0000256" key="3">
    <source>
        <dbReference type="ARBA" id="ARBA00022475"/>
    </source>
</evidence>
<keyword evidence="5" id="KW-0133">Cell shape</keyword>
<keyword evidence="10" id="KW-1185">Reference proteome</keyword>
<evidence type="ECO:0000256" key="8">
    <source>
        <dbReference type="SAM" id="Phobius"/>
    </source>
</evidence>
<evidence type="ECO:0000256" key="4">
    <source>
        <dbReference type="ARBA" id="ARBA00022692"/>
    </source>
</evidence>
<keyword evidence="4 8" id="KW-0812">Transmembrane</keyword>